<name>A0A1V6WEE1_PENNA</name>
<protein>
    <submittedName>
        <fullName evidence="2">Uncharacterized protein</fullName>
    </submittedName>
</protein>
<dbReference type="AlphaFoldDB" id="A0A1V6WEE1"/>
<reference evidence="3" key="1">
    <citation type="journal article" date="2017" name="Nat. Microbiol.">
        <title>Global analysis of biosynthetic gene clusters reveals vast potential of secondary metabolite production in Penicillium species.</title>
        <authorList>
            <person name="Nielsen J.C."/>
            <person name="Grijseels S."/>
            <person name="Prigent S."/>
            <person name="Ji B."/>
            <person name="Dainat J."/>
            <person name="Nielsen K.F."/>
            <person name="Frisvad J.C."/>
            <person name="Workman M."/>
            <person name="Nielsen J."/>
        </authorList>
    </citation>
    <scope>NUCLEOTIDE SEQUENCE [LARGE SCALE GENOMIC DNA]</scope>
    <source>
        <strain evidence="3">IBT 13039</strain>
    </source>
</reference>
<feature type="region of interest" description="Disordered" evidence="1">
    <location>
        <begin position="1"/>
        <end position="25"/>
    </location>
</feature>
<evidence type="ECO:0000313" key="2">
    <source>
        <dbReference type="EMBL" id="OQE61287.1"/>
    </source>
</evidence>
<organism evidence="2 3">
    <name type="scientific">Penicillium nalgiovense</name>
    <dbReference type="NCBI Taxonomy" id="60175"/>
    <lineage>
        <taxon>Eukaryota</taxon>
        <taxon>Fungi</taxon>
        <taxon>Dikarya</taxon>
        <taxon>Ascomycota</taxon>
        <taxon>Pezizomycotina</taxon>
        <taxon>Eurotiomycetes</taxon>
        <taxon>Eurotiomycetidae</taxon>
        <taxon>Eurotiales</taxon>
        <taxon>Aspergillaceae</taxon>
        <taxon>Penicillium</taxon>
    </lineage>
</organism>
<dbReference type="Proteomes" id="UP000191691">
    <property type="component" value="Unassembled WGS sequence"/>
</dbReference>
<sequence length="62" mass="6815">MDRTPLVGVPESPGEGVGTDRKTQEGAEYTAPIRLGHVNITPGAKFVDRDMSRDEFLEYFCG</sequence>
<proteinExistence type="predicted"/>
<evidence type="ECO:0000313" key="3">
    <source>
        <dbReference type="Proteomes" id="UP000191691"/>
    </source>
</evidence>
<gene>
    <name evidence="2" type="ORF">PENNAL_c0289G05623</name>
</gene>
<dbReference type="EMBL" id="MOOB01000289">
    <property type="protein sequence ID" value="OQE61287.1"/>
    <property type="molecule type" value="Genomic_DNA"/>
</dbReference>
<keyword evidence="3" id="KW-1185">Reference proteome</keyword>
<accession>A0A1V6WEE1</accession>
<evidence type="ECO:0000256" key="1">
    <source>
        <dbReference type="SAM" id="MobiDB-lite"/>
    </source>
</evidence>
<comment type="caution">
    <text evidence="2">The sequence shown here is derived from an EMBL/GenBank/DDBJ whole genome shotgun (WGS) entry which is preliminary data.</text>
</comment>